<organism evidence="2 3">
    <name type="scientific">Cephalotrichum gorgonifer</name>
    <dbReference type="NCBI Taxonomy" id="2041049"/>
    <lineage>
        <taxon>Eukaryota</taxon>
        <taxon>Fungi</taxon>
        <taxon>Dikarya</taxon>
        <taxon>Ascomycota</taxon>
        <taxon>Pezizomycotina</taxon>
        <taxon>Sordariomycetes</taxon>
        <taxon>Hypocreomycetidae</taxon>
        <taxon>Microascales</taxon>
        <taxon>Microascaceae</taxon>
        <taxon>Cephalotrichum</taxon>
    </lineage>
</organism>
<dbReference type="GO" id="GO:0005634">
    <property type="term" value="C:nucleus"/>
    <property type="evidence" value="ECO:0007669"/>
    <property type="project" value="TreeGrafter"/>
</dbReference>
<protein>
    <submittedName>
        <fullName evidence="2">Related to sgt1 protein</fullName>
    </submittedName>
</protein>
<proteinExistence type="predicted"/>
<dbReference type="InterPro" id="IPR010770">
    <property type="entry name" value="Ecd"/>
</dbReference>
<name>A0AAE8MXY6_9PEZI</name>
<feature type="region of interest" description="Disordered" evidence="1">
    <location>
        <begin position="543"/>
        <end position="577"/>
    </location>
</feature>
<sequence>MEDSIKRPKTWEEIKDQYGGLDIKLAENYVEYALFVLPENEEGSSARKQLSLLETIRKYALDLSARLTANFIWQRGEFNLSMRNEPGLMYLHGKTDYGDSVEDEWLIVYIIREVTKAFPQAWARVWDADGEFLLVEAANVVPKWLNPVMDANRSWIHDGRLYIIPADEKASKPPKPLSLPDAVSRIKADPGTLYHSLLVETEALYRLEKYPAYITSSLHHASVTVPRKLAYILHEQPKAVAPAVEKFYLRDSDSLKPLFSHTDPLTFPPEDFVTLSVRFTKVLYAQLYSQRFDPPPKWEAAMERIIGKTPAATDAEFKTRTRAEVGMKLSCGFEMMMRGAEKSNNRIIREVSLLLEDLEEDGLDTLPTDKEIRAWKDVDREDDESWMDINFDDLEKELRGKSGNTAGDPSKSGFGDPNAQADLRKMVSRFESFMNDDKAGVEGAEPDDEMDTDDDTDDDEDDSDDEVDFDENTYANIMREMMGIPMDTTPAPAEHAREGGFGEDSGNDSETEEINRMMVEMETELNEHDALKLDPTPAKLAALKDAKGKQKEAPSHIGDLGDRMADVRMDDDDSGDEEVDVDYNLVKNLLESFKGQAGLAGPVSNILGMMGMQLPRDEDDGEEHEGSQRGNNRARLE</sequence>
<feature type="region of interest" description="Disordered" evidence="1">
    <location>
        <begin position="433"/>
        <end position="470"/>
    </location>
</feature>
<reference evidence="2" key="1">
    <citation type="submission" date="2018-03" db="EMBL/GenBank/DDBJ databases">
        <authorList>
            <person name="Guldener U."/>
        </authorList>
    </citation>
    <scope>NUCLEOTIDE SEQUENCE</scope>
</reference>
<evidence type="ECO:0000313" key="3">
    <source>
        <dbReference type="Proteomes" id="UP001187682"/>
    </source>
</evidence>
<feature type="compositionally biased region" description="Basic and acidic residues" evidence="1">
    <location>
        <begin position="543"/>
        <end position="568"/>
    </location>
</feature>
<dbReference type="AlphaFoldDB" id="A0AAE8MXY6"/>
<evidence type="ECO:0000313" key="2">
    <source>
        <dbReference type="EMBL" id="SPO01326.1"/>
    </source>
</evidence>
<gene>
    <name evidence="2" type="ORF">DNG_04002</name>
</gene>
<comment type="caution">
    <text evidence="2">The sequence shown here is derived from an EMBL/GenBank/DDBJ whole genome shotgun (WGS) entry which is preliminary data.</text>
</comment>
<keyword evidence="3" id="KW-1185">Reference proteome</keyword>
<dbReference type="EMBL" id="ONZQ02000005">
    <property type="protein sequence ID" value="SPO01326.1"/>
    <property type="molecule type" value="Genomic_DNA"/>
</dbReference>
<dbReference type="PANTHER" id="PTHR13060:SF0">
    <property type="entry name" value="PROTEIN ECDYSONELESS HOMOLOG"/>
    <property type="match status" value="1"/>
</dbReference>
<dbReference type="Proteomes" id="UP001187682">
    <property type="component" value="Unassembled WGS sequence"/>
</dbReference>
<evidence type="ECO:0000256" key="1">
    <source>
        <dbReference type="SAM" id="MobiDB-lite"/>
    </source>
</evidence>
<feature type="region of interest" description="Disordered" evidence="1">
    <location>
        <begin position="611"/>
        <end position="637"/>
    </location>
</feature>
<feature type="compositionally biased region" description="Acidic residues" evidence="1">
    <location>
        <begin position="444"/>
        <end position="470"/>
    </location>
</feature>
<feature type="region of interest" description="Disordered" evidence="1">
    <location>
        <begin position="399"/>
        <end position="419"/>
    </location>
</feature>
<accession>A0AAE8MXY6</accession>
<dbReference type="Pfam" id="PF07093">
    <property type="entry name" value="SGT1"/>
    <property type="match status" value="1"/>
</dbReference>
<feature type="region of interest" description="Disordered" evidence="1">
    <location>
        <begin position="485"/>
        <end position="511"/>
    </location>
</feature>
<dbReference type="PANTHER" id="PTHR13060">
    <property type="entry name" value="SGT1 PROTEIN HSGT1 SUPPRESSOR OF GCR2"/>
    <property type="match status" value="1"/>
</dbReference>